<evidence type="ECO:0000313" key="2">
    <source>
        <dbReference type="EMBL" id="ETO91794.1"/>
    </source>
</evidence>
<dbReference type="Pfam" id="PF13676">
    <property type="entry name" value="TIR_2"/>
    <property type="match status" value="1"/>
</dbReference>
<dbReference type="Proteomes" id="UP000018951">
    <property type="component" value="Unassembled WGS sequence"/>
</dbReference>
<dbReference type="Gene3D" id="3.40.50.10140">
    <property type="entry name" value="Toll/interleukin-1 receptor homology (TIR) domain"/>
    <property type="match status" value="1"/>
</dbReference>
<dbReference type="AlphaFoldDB" id="W2V0M3"/>
<reference evidence="2 3" key="1">
    <citation type="journal article" date="2013" name="PLoS ONE">
        <title>Bacterial endosymbiosis in a chordate host: long-term co-evolution and conservation of secondary metabolism.</title>
        <authorList>
            <person name="Kwan J.C."/>
            <person name="Schmidt E.W."/>
        </authorList>
    </citation>
    <scope>NUCLEOTIDE SEQUENCE [LARGE SCALE GENOMIC DNA]</scope>
    <source>
        <strain evidence="3">L6</strain>
    </source>
</reference>
<dbReference type="PROSITE" id="PS50104">
    <property type="entry name" value="TIR"/>
    <property type="match status" value="1"/>
</dbReference>
<proteinExistence type="predicted"/>
<dbReference type="InterPro" id="IPR000157">
    <property type="entry name" value="TIR_dom"/>
</dbReference>
<comment type="caution">
    <text evidence="2">The sequence shown here is derived from an EMBL/GenBank/DDBJ whole genome shotgun (WGS) entry which is preliminary data.</text>
</comment>
<accession>W2V0M3</accession>
<name>W2V0M3_9RICK</name>
<dbReference type="EMBL" id="AXCJ01000001">
    <property type="protein sequence ID" value="ETO91794.1"/>
    <property type="molecule type" value="Genomic_DNA"/>
</dbReference>
<protein>
    <recommendedName>
        <fullName evidence="1">TIR domain-containing protein</fullName>
    </recommendedName>
</protein>
<organism evidence="2 3">
    <name type="scientific">Candidatus Xenolissoclinum pacificiensis L6</name>
    <dbReference type="NCBI Taxonomy" id="1401685"/>
    <lineage>
        <taxon>Bacteria</taxon>
        <taxon>Pseudomonadati</taxon>
        <taxon>Pseudomonadota</taxon>
        <taxon>Alphaproteobacteria</taxon>
        <taxon>Rickettsiales</taxon>
        <taxon>Anaplasmataceae</taxon>
        <taxon>Candidatus Xenolissoclinum</taxon>
    </lineage>
</organism>
<dbReference type="SUPFAM" id="SSF52200">
    <property type="entry name" value="Toll/Interleukin receptor TIR domain"/>
    <property type="match status" value="1"/>
</dbReference>
<evidence type="ECO:0000259" key="1">
    <source>
        <dbReference type="PROSITE" id="PS50104"/>
    </source>
</evidence>
<gene>
    <name evidence="2" type="ORF">P857_971</name>
</gene>
<keyword evidence="3" id="KW-1185">Reference proteome</keyword>
<feature type="domain" description="TIR" evidence="1">
    <location>
        <begin position="1"/>
        <end position="128"/>
    </location>
</feature>
<evidence type="ECO:0000313" key="3">
    <source>
        <dbReference type="Proteomes" id="UP000018951"/>
    </source>
</evidence>
<sequence length="236" mass="27549">MKINLFISHDSNDEKIACLIAKELKEYGINCFVAHPDIHPMKDWKNTIIEKLKSSDIVIALINDDYFNKVWTNQEIGFACKQETPILPIKLSDKNPEGMISNLQALRSDALKNDEYNEYTQYNAKEDSEKIVLNLPEIFPDININKLYILKFIHAKNYNDAIDYFKIMKKQDQKLDNDDVKLIIDGFHNNNQLHPNYLKKSNVLTDYLEEQTGNKYKIINGKITQIVGRKTQFHPR</sequence>
<dbReference type="InterPro" id="IPR035897">
    <property type="entry name" value="Toll_tir_struct_dom_sf"/>
</dbReference>
<dbReference type="GO" id="GO:0007165">
    <property type="term" value="P:signal transduction"/>
    <property type="evidence" value="ECO:0007669"/>
    <property type="project" value="InterPro"/>
</dbReference>